<evidence type="ECO:0000256" key="1">
    <source>
        <dbReference type="ARBA" id="ARBA00022679"/>
    </source>
</evidence>
<dbReference type="Gene3D" id="3.40.630.30">
    <property type="match status" value="1"/>
</dbReference>
<dbReference type="PROSITE" id="PS51186">
    <property type="entry name" value="GNAT"/>
    <property type="match status" value="1"/>
</dbReference>
<comment type="caution">
    <text evidence="4">The sequence shown here is derived from an EMBL/GenBank/DDBJ whole genome shotgun (WGS) entry which is preliminary data.</text>
</comment>
<dbReference type="PANTHER" id="PTHR10545">
    <property type="entry name" value="DIAMINE N-ACETYLTRANSFERASE"/>
    <property type="match status" value="1"/>
</dbReference>
<evidence type="ECO:0000259" key="3">
    <source>
        <dbReference type="PROSITE" id="PS51186"/>
    </source>
</evidence>
<keyword evidence="1" id="KW-0808">Transferase</keyword>
<accession>A0ABY1ZHC5</accession>
<dbReference type="InterPro" id="IPR051016">
    <property type="entry name" value="Diverse_Substrate_AcTransf"/>
</dbReference>
<keyword evidence="2" id="KW-0012">Acyltransferase</keyword>
<dbReference type="Proteomes" id="UP000313645">
    <property type="component" value="Unassembled WGS sequence"/>
</dbReference>
<protein>
    <submittedName>
        <fullName evidence="4">GNAT family N-acetyltransferase</fullName>
    </submittedName>
</protein>
<dbReference type="EMBL" id="SJDL01000044">
    <property type="protein sequence ID" value="TBW48972.1"/>
    <property type="molecule type" value="Genomic_DNA"/>
</dbReference>
<reference evidence="4 5" key="1">
    <citation type="submission" date="2019-02" db="EMBL/GenBank/DDBJ databases">
        <title>Marinobacter halodurans sp. nov., a marine bacterium isolated from sea tidal flat.</title>
        <authorList>
            <person name="Yoo Y."/>
            <person name="Lee D.W."/>
            <person name="Kim B.S."/>
            <person name="Kim J.-J."/>
        </authorList>
    </citation>
    <scope>NUCLEOTIDE SEQUENCE [LARGE SCALE GENOMIC DNA]</scope>
    <source>
        <strain evidence="4 5">YJ-S3-2</strain>
    </source>
</reference>
<name>A0ABY1ZHC5_9GAMM</name>
<dbReference type="InterPro" id="IPR000182">
    <property type="entry name" value="GNAT_dom"/>
</dbReference>
<evidence type="ECO:0000313" key="5">
    <source>
        <dbReference type="Proteomes" id="UP000313645"/>
    </source>
</evidence>
<dbReference type="InterPro" id="IPR016181">
    <property type="entry name" value="Acyl_CoA_acyltransferase"/>
</dbReference>
<proteinExistence type="predicted"/>
<keyword evidence="5" id="KW-1185">Reference proteome</keyword>
<dbReference type="CDD" id="cd04301">
    <property type="entry name" value="NAT_SF"/>
    <property type="match status" value="1"/>
</dbReference>
<organism evidence="4 5">
    <name type="scientific">Marinobacter halodurans</name>
    <dbReference type="NCBI Taxonomy" id="2528979"/>
    <lineage>
        <taxon>Bacteria</taxon>
        <taxon>Pseudomonadati</taxon>
        <taxon>Pseudomonadota</taxon>
        <taxon>Gammaproteobacteria</taxon>
        <taxon>Pseudomonadales</taxon>
        <taxon>Marinobacteraceae</taxon>
        <taxon>Marinobacter</taxon>
    </lineage>
</organism>
<gene>
    <name evidence="4" type="ORF">EZI54_20375</name>
</gene>
<dbReference type="SUPFAM" id="SSF55729">
    <property type="entry name" value="Acyl-CoA N-acyltransferases (Nat)"/>
    <property type="match status" value="1"/>
</dbReference>
<sequence length="183" mass="20166">MAAGWTWATGRAHCKPRNGSTTRHQETHVRTATPADVPQILRFVRELAIYEKAEHEVVTTEATVESSIFGLDSAVHVLICERGGEAIGFAVYFYNYSTWLAKNGLFLEDLDVTPAARGSGAGKALLKHLAQVAVAKGCGRFEWNVLDWNEPAIRFYESLGAKPQSEWIGYRLTGQALLDLAES</sequence>
<dbReference type="PANTHER" id="PTHR10545:SF29">
    <property type="entry name" value="GH14572P-RELATED"/>
    <property type="match status" value="1"/>
</dbReference>
<feature type="domain" description="N-acetyltransferase" evidence="3">
    <location>
        <begin position="27"/>
        <end position="183"/>
    </location>
</feature>
<evidence type="ECO:0000256" key="2">
    <source>
        <dbReference type="ARBA" id="ARBA00023315"/>
    </source>
</evidence>
<dbReference type="Pfam" id="PF00583">
    <property type="entry name" value="Acetyltransf_1"/>
    <property type="match status" value="1"/>
</dbReference>
<evidence type="ECO:0000313" key="4">
    <source>
        <dbReference type="EMBL" id="TBW48972.1"/>
    </source>
</evidence>